<evidence type="ECO:0000313" key="5">
    <source>
        <dbReference type="EMBL" id="CAA3011468.1"/>
    </source>
</evidence>
<evidence type="ECO:0000256" key="2">
    <source>
        <dbReference type="PROSITE-ProRule" id="PRU00285"/>
    </source>
</evidence>
<dbReference type="OrthoDB" id="1431247at2759"/>
<dbReference type="PROSITE" id="PS01031">
    <property type="entry name" value="SHSP"/>
    <property type="match status" value="1"/>
</dbReference>
<keyword evidence="6" id="KW-1185">Reference proteome</keyword>
<evidence type="ECO:0000259" key="4">
    <source>
        <dbReference type="PROSITE" id="PS01031"/>
    </source>
</evidence>
<name>A0A8S0TYR2_OLEEU</name>
<reference evidence="5 6" key="1">
    <citation type="submission" date="2019-12" db="EMBL/GenBank/DDBJ databases">
        <authorList>
            <person name="Alioto T."/>
            <person name="Alioto T."/>
            <person name="Gomez Garrido J."/>
        </authorList>
    </citation>
    <scope>NUCLEOTIDE SEQUENCE [LARGE SCALE GENOMIC DNA]</scope>
</reference>
<evidence type="ECO:0000256" key="3">
    <source>
        <dbReference type="RuleBase" id="RU003616"/>
    </source>
</evidence>
<dbReference type="SUPFAM" id="SSF49764">
    <property type="entry name" value="HSP20-like chaperones"/>
    <property type="match status" value="1"/>
</dbReference>
<dbReference type="InterPro" id="IPR002068">
    <property type="entry name" value="A-crystallin/Hsp20_dom"/>
</dbReference>
<dbReference type="Proteomes" id="UP000594638">
    <property type="component" value="Unassembled WGS sequence"/>
</dbReference>
<comment type="caution">
    <text evidence="5">The sequence shown here is derived from an EMBL/GenBank/DDBJ whole genome shotgun (WGS) entry which is preliminary data.</text>
</comment>
<dbReference type="InterPro" id="IPR031107">
    <property type="entry name" value="Small_HSP"/>
</dbReference>
<dbReference type="PANTHER" id="PTHR11527">
    <property type="entry name" value="HEAT-SHOCK PROTEIN 20 FAMILY MEMBER"/>
    <property type="match status" value="1"/>
</dbReference>
<gene>
    <name evidence="5" type="ORF">OLEA9_A085621</name>
</gene>
<protein>
    <recommendedName>
        <fullName evidence="4">SHSP domain-containing protein</fullName>
    </recommendedName>
</protein>
<dbReference type="Pfam" id="PF00011">
    <property type="entry name" value="HSP20"/>
    <property type="match status" value="1"/>
</dbReference>
<comment type="similarity">
    <text evidence="2 3">Belongs to the small heat shock protein (HSP20) family.</text>
</comment>
<proteinExistence type="inferred from homology"/>
<evidence type="ECO:0000313" key="6">
    <source>
        <dbReference type="Proteomes" id="UP000594638"/>
    </source>
</evidence>
<sequence length="134" mass="15268">MELSTFHPSTWNSLLPSPHLFPYHFVPQNHVHWTETPESHIFSADLPGVKKEEIRVEVEDSRYLMIRTEAASTEPIRSFSRKFRLPGRIDVNGISAGYENGVLAVTVPRSYVRRGFFIDPDDKPQGIHVLARAA</sequence>
<dbReference type="AlphaFoldDB" id="A0A8S0TYR2"/>
<organism evidence="5 6">
    <name type="scientific">Olea europaea subsp. europaea</name>
    <dbReference type="NCBI Taxonomy" id="158383"/>
    <lineage>
        <taxon>Eukaryota</taxon>
        <taxon>Viridiplantae</taxon>
        <taxon>Streptophyta</taxon>
        <taxon>Embryophyta</taxon>
        <taxon>Tracheophyta</taxon>
        <taxon>Spermatophyta</taxon>
        <taxon>Magnoliopsida</taxon>
        <taxon>eudicotyledons</taxon>
        <taxon>Gunneridae</taxon>
        <taxon>Pentapetalae</taxon>
        <taxon>asterids</taxon>
        <taxon>lamiids</taxon>
        <taxon>Lamiales</taxon>
        <taxon>Oleaceae</taxon>
        <taxon>Oleeae</taxon>
        <taxon>Olea</taxon>
    </lineage>
</organism>
<dbReference type="InterPro" id="IPR008978">
    <property type="entry name" value="HSP20-like_chaperone"/>
</dbReference>
<feature type="domain" description="SHSP" evidence="4">
    <location>
        <begin position="22"/>
        <end position="130"/>
    </location>
</feature>
<evidence type="ECO:0000256" key="1">
    <source>
        <dbReference type="ARBA" id="ARBA00023016"/>
    </source>
</evidence>
<dbReference type="Gene3D" id="2.60.40.790">
    <property type="match status" value="1"/>
</dbReference>
<dbReference type="Gramene" id="OE9A085621T1">
    <property type="protein sequence ID" value="OE9A085621C1"/>
    <property type="gene ID" value="OE9A085621"/>
</dbReference>
<keyword evidence="1" id="KW-0346">Stress response</keyword>
<dbReference type="EMBL" id="CACTIH010007369">
    <property type="protein sequence ID" value="CAA3011468.1"/>
    <property type="molecule type" value="Genomic_DNA"/>
</dbReference>
<accession>A0A8S0TYR2</accession>